<dbReference type="PATRIC" id="fig|388467.6.peg.133"/>
<evidence type="ECO:0000256" key="1">
    <source>
        <dbReference type="SAM" id="Phobius"/>
    </source>
</evidence>
<feature type="transmembrane region" description="Helical" evidence="1">
    <location>
        <begin position="127"/>
        <end position="145"/>
    </location>
</feature>
<feature type="transmembrane region" description="Helical" evidence="1">
    <location>
        <begin position="63"/>
        <end position="82"/>
    </location>
</feature>
<keyword evidence="1" id="KW-1133">Transmembrane helix</keyword>
<dbReference type="Proteomes" id="UP000027395">
    <property type="component" value="Chromosome"/>
</dbReference>
<dbReference type="AlphaFoldDB" id="A0A073CBF1"/>
<evidence type="ECO:0000313" key="3">
    <source>
        <dbReference type="Proteomes" id="UP000027395"/>
    </source>
</evidence>
<dbReference type="EMBL" id="CM002803">
    <property type="protein sequence ID" value="KEI65426.1"/>
    <property type="molecule type" value="Genomic_DNA"/>
</dbReference>
<sequence length="237" mass="27167">MEFKDIIGLIHPVLAVVFVFPLIGISVYMAWQTRQRRLHHSNQENKSKIPPNVGQEHLKIGRWLTGSVVGITLIALGYSIYFKGVFKDLSPEKMPQAIFIVFMFIFTIASLILLYKAKPNQRIWRGVFATLTGMGIVVIGCQEGVFRRGYEWQFSHYYYGVASALLMVFALAIVPDIYQSNRWRITHTVLNCMALLLFLGQGMTGTRDLLEIPLSWQQQHLYQCDWNQKTCPQPPQG</sequence>
<dbReference type="GeneID" id="77286476"/>
<dbReference type="InterPro" id="IPR025067">
    <property type="entry name" value="DUF4079"/>
</dbReference>
<protein>
    <recommendedName>
        <fullName evidence="4">DUF4079 domain-containing protein</fullName>
    </recommendedName>
</protein>
<evidence type="ECO:0000313" key="2">
    <source>
        <dbReference type="EMBL" id="KEI65426.1"/>
    </source>
</evidence>
<dbReference type="eggNOG" id="ENOG502Z7M6">
    <property type="taxonomic scope" value="Bacteria"/>
</dbReference>
<keyword evidence="1" id="KW-0812">Transmembrane</keyword>
<accession>A0A073CBF1</accession>
<dbReference type="RefSeq" id="WP_026797493.1">
    <property type="nucleotide sequence ID" value="NZ_CM002803.1"/>
</dbReference>
<dbReference type="STRING" id="388467.A19Y_0182"/>
<organism evidence="2 3">
    <name type="scientific">Planktothrix agardhii (strain NIVA-CYA 126/8)</name>
    <dbReference type="NCBI Taxonomy" id="388467"/>
    <lineage>
        <taxon>Bacteria</taxon>
        <taxon>Bacillati</taxon>
        <taxon>Cyanobacteriota</taxon>
        <taxon>Cyanophyceae</taxon>
        <taxon>Oscillatoriophycideae</taxon>
        <taxon>Oscillatoriales</taxon>
        <taxon>Microcoleaceae</taxon>
        <taxon>Planktothrix</taxon>
    </lineage>
</organism>
<gene>
    <name evidence="2" type="ORF">A19Y_0182</name>
</gene>
<name>A0A073CBF1_PLAA1</name>
<reference evidence="2 3" key="1">
    <citation type="journal article" date="2014" name="Appl. Environ. Microbiol.">
        <title>Elucidation of insertion elements encoded on plasmids and in vitro construction of shuttle vectors from the toxic cyanobacterium Planktothrix.</title>
        <authorList>
            <person name="Christiansen G."/>
            <person name="Goesmann A."/>
            <person name="Kurmayer R."/>
        </authorList>
    </citation>
    <scope>NUCLEOTIDE SEQUENCE [LARGE SCALE GENOMIC DNA]</scope>
    <source>
        <strain evidence="2 3">NIVA-CYA 126/8</strain>
    </source>
</reference>
<feature type="transmembrane region" description="Helical" evidence="1">
    <location>
        <begin position="157"/>
        <end position="178"/>
    </location>
</feature>
<dbReference type="HOGENOM" id="CLU_103369_0_0_3"/>
<dbReference type="Pfam" id="PF13301">
    <property type="entry name" value="DUF4079"/>
    <property type="match status" value="1"/>
</dbReference>
<keyword evidence="1" id="KW-0472">Membrane</keyword>
<evidence type="ECO:0008006" key="4">
    <source>
        <dbReference type="Google" id="ProtNLM"/>
    </source>
</evidence>
<keyword evidence="3" id="KW-1185">Reference proteome</keyword>
<feature type="transmembrane region" description="Helical" evidence="1">
    <location>
        <begin position="94"/>
        <end position="115"/>
    </location>
</feature>
<proteinExistence type="predicted"/>
<feature type="transmembrane region" description="Helical" evidence="1">
    <location>
        <begin position="6"/>
        <end position="31"/>
    </location>
</feature>